<evidence type="ECO:0000256" key="7">
    <source>
        <dbReference type="ARBA" id="ARBA00023163"/>
    </source>
</evidence>
<keyword evidence="6" id="KW-0805">Transcription regulation</keyword>
<dbReference type="InterPro" id="IPR036236">
    <property type="entry name" value="Znf_C2H2_sf"/>
</dbReference>
<comment type="caution">
    <text evidence="11">The sequence shown here is derived from an EMBL/GenBank/DDBJ whole genome shotgun (WGS) entry which is preliminary data.</text>
</comment>
<evidence type="ECO:0000259" key="10">
    <source>
        <dbReference type="PROSITE" id="PS50157"/>
    </source>
</evidence>
<feature type="non-terminal residue" evidence="11">
    <location>
        <position position="63"/>
    </location>
</feature>
<dbReference type="InterPro" id="IPR052127">
    <property type="entry name" value="STE12_transcription_factor"/>
</dbReference>
<evidence type="ECO:0000256" key="9">
    <source>
        <dbReference type="PROSITE-ProRule" id="PRU00042"/>
    </source>
</evidence>
<proteinExistence type="predicted"/>
<evidence type="ECO:0000256" key="3">
    <source>
        <dbReference type="ARBA" id="ARBA00022737"/>
    </source>
</evidence>
<keyword evidence="4 9" id="KW-0863">Zinc-finger</keyword>
<dbReference type="GO" id="GO:0000981">
    <property type="term" value="F:DNA-binding transcription factor activity, RNA polymerase II-specific"/>
    <property type="evidence" value="ECO:0007669"/>
    <property type="project" value="UniProtKB-ARBA"/>
</dbReference>
<dbReference type="PANTHER" id="PTHR47427">
    <property type="entry name" value="PROTEIN STE12"/>
    <property type="match status" value="1"/>
</dbReference>
<sequence length="63" mass="7727">MTQNKSHVCPIPQCQRRFKRLEHLKRHMRIHTLERPFSCTFPNCHKTFSRSDNLSQHMKTHQR</sequence>
<keyword evidence="8" id="KW-0539">Nucleus</keyword>
<protein>
    <recommendedName>
        <fullName evidence="10">C2H2-type domain-containing protein</fullName>
    </recommendedName>
</protein>
<reference evidence="11" key="1">
    <citation type="journal article" date="2022" name="IScience">
        <title>Evolution of zygomycete secretomes and the origins of terrestrial fungal ecologies.</title>
        <authorList>
            <person name="Chang Y."/>
            <person name="Wang Y."/>
            <person name="Mondo S."/>
            <person name="Ahrendt S."/>
            <person name="Andreopoulos W."/>
            <person name="Barry K."/>
            <person name="Beard J."/>
            <person name="Benny G.L."/>
            <person name="Blankenship S."/>
            <person name="Bonito G."/>
            <person name="Cuomo C."/>
            <person name="Desiro A."/>
            <person name="Gervers K.A."/>
            <person name="Hundley H."/>
            <person name="Kuo A."/>
            <person name="LaButti K."/>
            <person name="Lang B.F."/>
            <person name="Lipzen A."/>
            <person name="O'Donnell K."/>
            <person name="Pangilinan J."/>
            <person name="Reynolds N."/>
            <person name="Sandor L."/>
            <person name="Smith M.E."/>
            <person name="Tsang A."/>
            <person name="Grigoriev I.V."/>
            <person name="Stajich J.E."/>
            <person name="Spatafora J.W."/>
        </authorList>
    </citation>
    <scope>NUCLEOTIDE SEQUENCE</scope>
    <source>
        <strain evidence="11">RSA 2281</strain>
    </source>
</reference>
<dbReference type="PROSITE" id="PS50157">
    <property type="entry name" value="ZINC_FINGER_C2H2_2"/>
    <property type="match status" value="2"/>
</dbReference>
<dbReference type="GO" id="GO:0005634">
    <property type="term" value="C:nucleus"/>
    <property type="evidence" value="ECO:0007669"/>
    <property type="project" value="UniProtKB-SubCell"/>
</dbReference>
<dbReference type="InterPro" id="IPR013087">
    <property type="entry name" value="Znf_C2H2_type"/>
</dbReference>
<keyword evidence="5" id="KW-0862">Zinc</keyword>
<evidence type="ECO:0000256" key="1">
    <source>
        <dbReference type="ARBA" id="ARBA00004123"/>
    </source>
</evidence>
<dbReference type="SMART" id="SM00355">
    <property type="entry name" value="ZnF_C2H2"/>
    <property type="match status" value="2"/>
</dbReference>
<dbReference type="GO" id="GO:1990527">
    <property type="term" value="C:Tec1p-Ste12p-Dig1p complex"/>
    <property type="evidence" value="ECO:0007669"/>
    <property type="project" value="TreeGrafter"/>
</dbReference>
<dbReference type="SUPFAM" id="SSF57667">
    <property type="entry name" value="beta-beta-alpha zinc fingers"/>
    <property type="match status" value="2"/>
</dbReference>
<feature type="domain" description="C2H2-type" evidence="10">
    <location>
        <begin position="7"/>
        <end position="36"/>
    </location>
</feature>
<keyword evidence="7" id="KW-0804">Transcription</keyword>
<reference evidence="11" key="2">
    <citation type="submission" date="2023-02" db="EMBL/GenBank/DDBJ databases">
        <authorList>
            <consortium name="DOE Joint Genome Institute"/>
            <person name="Mondo S.J."/>
            <person name="Chang Y."/>
            <person name="Wang Y."/>
            <person name="Ahrendt S."/>
            <person name="Andreopoulos W."/>
            <person name="Barry K."/>
            <person name="Beard J."/>
            <person name="Benny G.L."/>
            <person name="Blankenship S."/>
            <person name="Bonito G."/>
            <person name="Cuomo C."/>
            <person name="Desiro A."/>
            <person name="Gervers K.A."/>
            <person name="Hundley H."/>
            <person name="Kuo A."/>
            <person name="LaButti K."/>
            <person name="Lang B.F."/>
            <person name="Lipzen A."/>
            <person name="O'Donnell K."/>
            <person name="Pangilinan J."/>
            <person name="Reynolds N."/>
            <person name="Sandor L."/>
            <person name="Smith M.W."/>
            <person name="Tsang A."/>
            <person name="Grigoriev I.V."/>
            <person name="Stajich J.E."/>
            <person name="Spatafora J.W."/>
        </authorList>
    </citation>
    <scope>NUCLEOTIDE SEQUENCE</scope>
    <source>
        <strain evidence="11">RSA 2281</strain>
    </source>
</reference>
<gene>
    <name evidence="11" type="ORF">BDA99DRAFT_458245</name>
</gene>
<name>A0AAD5KKD3_9FUNG</name>
<evidence type="ECO:0000256" key="2">
    <source>
        <dbReference type="ARBA" id="ARBA00022723"/>
    </source>
</evidence>
<evidence type="ECO:0000256" key="4">
    <source>
        <dbReference type="ARBA" id="ARBA00022771"/>
    </source>
</evidence>
<dbReference type="Pfam" id="PF00096">
    <property type="entry name" value="zf-C2H2"/>
    <property type="match status" value="2"/>
</dbReference>
<organism evidence="11 12">
    <name type="scientific">Phascolomyces articulosus</name>
    <dbReference type="NCBI Taxonomy" id="60185"/>
    <lineage>
        <taxon>Eukaryota</taxon>
        <taxon>Fungi</taxon>
        <taxon>Fungi incertae sedis</taxon>
        <taxon>Mucoromycota</taxon>
        <taxon>Mucoromycotina</taxon>
        <taxon>Mucoromycetes</taxon>
        <taxon>Mucorales</taxon>
        <taxon>Lichtheimiaceae</taxon>
        <taxon>Phascolomyces</taxon>
    </lineage>
</organism>
<dbReference type="GO" id="GO:0000978">
    <property type="term" value="F:RNA polymerase II cis-regulatory region sequence-specific DNA binding"/>
    <property type="evidence" value="ECO:0007669"/>
    <property type="project" value="UniProtKB-ARBA"/>
</dbReference>
<evidence type="ECO:0000256" key="6">
    <source>
        <dbReference type="ARBA" id="ARBA00023015"/>
    </source>
</evidence>
<accession>A0AAD5KKD3</accession>
<keyword evidence="2" id="KW-0479">Metal-binding</keyword>
<keyword evidence="3" id="KW-0677">Repeat</keyword>
<evidence type="ECO:0000256" key="8">
    <source>
        <dbReference type="ARBA" id="ARBA00023242"/>
    </source>
</evidence>
<evidence type="ECO:0000313" key="11">
    <source>
        <dbReference type="EMBL" id="KAI9274623.1"/>
    </source>
</evidence>
<dbReference type="PROSITE" id="PS00028">
    <property type="entry name" value="ZINC_FINGER_C2H2_1"/>
    <property type="match status" value="2"/>
</dbReference>
<dbReference type="EMBL" id="JAIXMP010000004">
    <property type="protein sequence ID" value="KAI9274623.1"/>
    <property type="molecule type" value="Genomic_DNA"/>
</dbReference>
<evidence type="ECO:0000313" key="12">
    <source>
        <dbReference type="Proteomes" id="UP001209540"/>
    </source>
</evidence>
<feature type="domain" description="C2H2-type" evidence="10">
    <location>
        <begin position="37"/>
        <end position="63"/>
    </location>
</feature>
<dbReference type="FunFam" id="3.30.160.60:FF:000072">
    <property type="entry name" value="zinc finger protein 143 isoform X1"/>
    <property type="match status" value="1"/>
</dbReference>
<dbReference type="PANTHER" id="PTHR47427:SF1">
    <property type="entry name" value="PROTEIN STE12"/>
    <property type="match status" value="1"/>
</dbReference>
<dbReference type="FunFam" id="3.30.160.60:FF:000125">
    <property type="entry name" value="Putative zinc finger protein 143"/>
    <property type="match status" value="1"/>
</dbReference>
<dbReference type="AlphaFoldDB" id="A0AAD5KKD3"/>
<dbReference type="Proteomes" id="UP001209540">
    <property type="component" value="Unassembled WGS sequence"/>
</dbReference>
<keyword evidence="12" id="KW-1185">Reference proteome</keyword>
<dbReference type="GO" id="GO:1990526">
    <property type="term" value="C:Ste12p-Dig1p-Dig2p complex"/>
    <property type="evidence" value="ECO:0007669"/>
    <property type="project" value="TreeGrafter"/>
</dbReference>
<dbReference type="Gene3D" id="3.30.160.60">
    <property type="entry name" value="Classic Zinc Finger"/>
    <property type="match status" value="2"/>
</dbReference>
<dbReference type="GO" id="GO:0008270">
    <property type="term" value="F:zinc ion binding"/>
    <property type="evidence" value="ECO:0007669"/>
    <property type="project" value="UniProtKB-KW"/>
</dbReference>
<comment type="subcellular location">
    <subcellularLocation>
        <location evidence="1">Nucleus</location>
    </subcellularLocation>
</comment>
<evidence type="ECO:0000256" key="5">
    <source>
        <dbReference type="ARBA" id="ARBA00022833"/>
    </source>
</evidence>